<name>A0A8H7RBC9_9FUNG</name>
<feature type="compositionally biased region" description="Polar residues" evidence="9">
    <location>
        <begin position="248"/>
        <end position="257"/>
    </location>
</feature>
<feature type="domain" description="C2H2-type" evidence="10">
    <location>
        <begin position="57"/>
        <end position="86"/>
    </location>
</feature>
<dbReference type="GO" id="GO:0000981">
    <property type="term" value="F:DNA-binding transcription factor activity, RNA polymerase II-specific"/>
    <property type="evidence" value="ECO:0007669"/>
    <property type="project" value="TreeGrafter"/>
</dbReference>
<evidence type="ECO:0000256" key="2">
    <source>
        <dbReference type="ARBA" id="ARBA00022491"/>
    </source>
</evidence>
<evidence type="ECO:0000256" key="4">
    <source>
        <dbReference type="ARBA" id="ARBA00022737"/>
    </source>
</evidence>
<evidence type="ECO:0000256" key="5">
    <source>
        <dbReference type="ARBA" id="ARBA00022771"/>
    </source>
</evidence>
<feature type="compositionally biased region" description="Basic residues" evidence="9">
    <location>
        <begin position="131"/>
        <end position="140"/>
    </location>
</feature>
<feature type="region of interest" description="Disordered" evidence="9">
    <location>
        <begin position="20"/>
        <end position="54"/>
    </location>
</feature>
<keyword evidence="7" id="KW-0539">Nucleus</keyword>
<evidence type="ECO:0000313" key="11">
    <source>
        <dbReference type="EMBL" id="KAG2208199.1"/>
    </source>
</evidence>
<keyword evidence="6" id="KW-0862">Zinc</keyword>
<dbReference type="SUPFAM" id="SSF57667">
    <property type="entry name" value="beta-beta-alpha zinc fingers"/>
    <property type="match status" value="1"/>
</dbReference>
<dbReference type="GO" id="GO:0000785">
    <property type="term" value="C:chromatin"/>
    <property type="evidence" value="ECO:0007669"/>
    <property type="project" value="TreeGrafter"/>
</dbReference>
<evidence type="ECO:0000256" key="7">
    <source>
        <dbReference type="ARBA" id="ARBA00023242"/>
    </source>
</evidence>
<evidence type="ECO:0000256" key="3">
    <source>
        <dbReference type="ARBA" id="ARBA00022723"/>
    </source>
</evidence>
<keyword evidence="3" id="KW-0479">Metal-binding</keyword>
<dbReference type="OrthoDB" id="6365676at2759"/>
<dbReference type="GO" id="GO:0031519">
    <property type="term" value="C:PcG protein complex"/>
    <property type="evidence" value="ECO:0007669"/>
    <property type="project" value="TreeGrafter"/>
</dbReference>
<keyword evidence="5 8" id="KW-0863">Zinc-finger</keyword>
<evidence type="ECO:0000256" key="6">
    <source>
        <dbReference type="ARBA" id="ARBA00022833"/>
    </source>
</evidence>
<comment type="subcellular location">
    <subcellularLocation>
        <location evidence="1">Nucleus</location>
    </subcellularLocation>
</comment>
<feature type="compositionally biased region" description="Polar residues" evidence="9">
    <location>
        <begin position="323"/>
        <end position="342"/>
    </location>
</feature>
<feature type="region of interest" description="Disordered" evidence="9">
    <location>
        <begin position="323"/>
        <end position="386"/>
    </location>
</feature>
<dbReference type="GO" id="GO:0060258">
    <property type="term" value="P:negative regulation of filamentous growth"/>
    <property type="evidence" value="ECO:0007669"/>
    <property type="project" value="UniProtKB-ARBA"/>
</dbReference>
<dbReference type="GO" id="GO:0000122">
    <property type="term" value="P:negative regulation of transcription by RNA polymerase II"/>
    <property type="evidence" value="ECO:0007669"/>
    <property type="project" value="UniProtKB-ARBA"/>
</dbReference>
<dbReference type="SMART" id="SM00355">
    <property type="entry name" value="ZnF_C2H2"/>
    <property type="match status" value="2"/>
</dbReference>
<dbReference type="Proteomes" id="UP000650833">
    <property type="component" value="Unassembled WGS sequence"/>
</dbReference>
<dbReference type="AlphaFoldDB" id="A0A8H7RBC9"/>
<dbReference type="EMBL" id="JAEPRC010000115">
    <property type="protein sequence ID" value="KAG2208199.1"/>
    <property type="molecule type" value="Genomic_DNA"/>
</dbReference>
<evidence type="ECO:0000259" key="10">
    <source>
        <dbReference type="PROSITE" id="PS50157"/>
    </source>
</evidence>
<keyword evidence="2" id="KW-0678">Repressor</keyword>
<reference evidence="11" key="1">
    <citation type="submission" date="2020-12" db="EMBL/GenBank/DDBJ databases">
        <title>Metabolic potential, ecology and presence of endohyphal bacteria is reflected in genomic diversity of Mucoromycotina.</title>
        <authorList>
            <person name="Muszewska A."/>
            <person name="Okrasinska A."/>
            <person name="Steczkiewicz K."/>
            <person name="Drgas O."/>
            <person name="Orlowska M."/>
            <person name="Perlinska-Lenart U."/>
            <person name="Aleksandrzak-Piekarczyk T."/>
            <person name="Szatraj K."/>
            <person name="Zielenkiewicz U."/>
            <person name="Pilsyk S."/>
            <person name="Malc E."/>
            <person name="Mieczkowski P."/>
            <person name="Kruszewska J.S."/>
            <person name="Biernat P."/>
            <person name="Pawlowska J."/>
        </authorList>
    </citation>
    <scope>NUCLEOTIDE SEQUENCE</scope>
    <source>
        <strain evidence="11">CBS 226.32</strain>
    </source>
</reference>
<accession>A0A8H7RBC9</accession>
<feature type="region of interest" description="Disordered" evidence="9">
    <location>
        <begin position="219"/>
        <end position="293"/>
    </location>
</feature>
<feature type="region of interest" description="Disordered" evidence="9">
    <location>
        <begin position="109"/>
        <end position="142"/>
    </location>
</feature>
<keyword evidence="4" id="KW-0677">Repeat</keyword>
<comment type="caution">
    <text evidence="11">The sequence shown here is derived from an EMBL/GenBank/DDBJ whole genome shotgun (WGS) entry which is preliminary data.</text>
</comment>
<dbReference type="InterPro" id="IPR013087">
    <property type="entry name" value="Znf_C2H2_type"/>
</dbReference>
<dbReference type="GO" id="GO:0005667">
    <property type="term" value="C:transcription regulator complex"/>
    <property type="evidence" value="ECO:0007669"/>
    <property type="project" value="TreeGrafter"/>
</dbReference>
<feature type="compositionally biased region" description="Low complexity" evidence="9">
    <location>
        <begin position="270"/>
        <end position="293"/>
    </location>
</feature>
<sequence>MNEGLLSVKNASGRQVSLLNNNDEQTDGAVKTPTSPTSFSSSTDEWQQDAQQSKRKYHCIEPGCNKSFTTSGHLARHNRIHTGEKNFPCLFPGCQSRFSRQDNMMQHYRTHMSPKSRRSQKRGLAEEPRPRPRLHAHHRIRSDPVRVEPPLTIDQHLSNYHQSLTSVTTTHERYTPVRFNFPLPLSSAARSSSNLKKAISPPQQLPVPQLPQLPQLPIQQHRDRTPSPTLSHSSSSTSLPSIHHIIDDSSNPASRPTSPKEFFVNEKQVSPNLSPSNSTTTTPPTSTTTNTTTTTLFYQHRPLTFTRPQNSSFPYTLLHPAQQQEEQLSHVAQNQTSGNYKPSSDDHQKEDPMDEDEDNNNGSNDSTKSPSSGGLLQLAHIVSTFG</sequence>
<dbReference type="PROSITE" id="PS50157">
    <property type="entry name" value="ZINC_FINGER_C2H2_2"/>
    <property type="match status" value="2"/>
</dbReference>
<dbReference type="InterPro" id="IPR036236">
    <property type="entry name" value="Znf_C2H2_sf"/>
</dbReference>
<protein>
    <recommendedName>
        <fullName evidence="10">C2H2-type domain-containing protein</fullName>
    </recommendedName>
</protein>
<dbReference type="GO" id="GO:0000978">
    <property type="term" value="F:RNA polymerase II cis-regulatory region sequence-specific DNA binding"/>
    <property type="evidence" value="ECO:0007669"/>
    <property type="project" value="TreeGrafter"/>
</dbReference>
<dbReference type="GO" id="GO:0008270">
    <property type="term" value="F:zinc ion binding"/>
    <property type="evidence" value="ECO:0007669"/>
    <property type="project" value="UniProtKB-KW"/>
</dbReference>
<dbReference type="PROSITE" id="PS00028">
    <property type="entry name" value="ZINC_FINGER_C2H2_1"/>
    <property type="match status" value="2"/>
</dbReference>
<feature type="domain" description="C2H2-type" evidence="10">
    <location>
        <begin position="87"/>
        <end position="116"/>
    </location>
</feature>
<dbReference type="Pfam" id="PF00096">
    <property type="entry name" value="zf-C2H2"/>
    <property type="match status" value="1"/>
</dbReference>
<evidence type="ECO:0000313" key="12">
    <source>
        <dbReference type="Proteomes" id="UP000650833"/>
    </source>
</evidence>
<gene>
    <name evidence="11" type="ORF">INT46_000241</name>
</gene>
<feature type="compositionally biased region" description="Low complexity" evidence="9">
    <location>
        <begin position="32"/>
        <end position="43"/>
    </location>
</feature>
<evidence type="ECO:0000256" key="1">
    <source>
        <dbReference type="ARBA" id="ARBA00004123"/>
    </source>
</evidence>
<dbReference type="FunFam" id="3.30.160.60:FF:001382">
    <property type="entry name" value="Transcriptional repressor"/>
    <property type="match status" value="1"/>
</dbReference>
<evidence type="ECO:0000256" key="8">
    <source>
        <dbReference type="PROSITE-ProRule" id="PRU00042"/>
    </source>
</evidence>
<evidence type="ECO:0000256" key="9">
    <source>
        <dbReference type="SAM" id="MobiDB-lite"/>
    </source>
</evidence>
<dbReference type="PANTHER" id="PTHR14003:SF19">
    <property type="entry name" value="YY2 TRANSCRIPTION FACTOR"/>
    <property type="match status" value="1"/>
</dbReference>
<organism evidence="11 12">
    <name type="scientific">Mucor plumbeus</name>
    <dbReference type="NCBI Taxonomy" id="97098"/>
    <lineage>
        <taxon>Eukaryota</taxon>
        <taxon>Fungi</taxon>
        <taxon>Fungi incertae sedis</taxon>
        <taxon>Mucoromycota</taxon>
        <taxon>Mucoromycotina</taxon>
        <taxon>Mucoromycetes</taxon>
        <taxon>Mucorales</taxon>
        <taxon>Mucorineae</taxon>
        <taxon>Mucoraceae</taxon>
        <taxon>Mucor</taxon>
    </lineage>
</organism>
<dbReference type="PANTHER" id="PTHR14003">
    <property type="entry name" value="TRANSCRIPTIONAL REPRESSOR PROTEIN YY"/>
    <property type="match status" value="1"/>
</dbReference>
<proteinExistence type="predicted"/>
<feature type="compositionally biased region" description="Basic residues" evidence="9">
    <location>
        <begin position="109"/>
        <end position="121"/>
    </location>
</feature>
<keyword evidence="12" id="KW-1185">Reference proteome</keyword>
<feature type="compositionally biased region" description="Low complexity" evidence="9">
    <location>
        <begin position="226"/>
        <end position="243"/>
    </location>
</feature>
<dbReference type="Gene3D" id="3.30.160.60">
    <property type="entry name" value="Classic Zinc Finger"/>
    <property type="match status" value="2"/>
</dbReference>